<dbReference type="Proteomes" id="UP000552097">
    <property type="component" value="Unassembled WGS sequence"/>
</dbReference>
<feature type="chain" id="PRO_5030945989" description="Pel9A-like right handed beta-helix region domain-containing protein" evidence="10">
    <location>
        <begin position="21"/>
        <end position="225"/>
    </location>
</feature>
<keyword evidence="3" id="KW-0964">Secreted</keyword>
<keyword evidence="7" id="KW-0456">Lyase</keyword>
<dbReference type="InterPro" id="IPR012334">
    <property type="entry name" value="Pectin_lyas_fold"/>
</dbReference>
<dbReference type="InterPro" id="IPR011050">
    <property type="entry name" value="Pectin_lyase_fold/virulence"/>
</dbReference>
<evidence type="ECO:0000256" key="6">
    <source>
        <dbReference type="ARBA" id="ARBA00022837"/>
    </source>
</evidence>
<evidence type="ECO:0000256" key="9">
    <source>
        <dbReference type="SAM" id="MobiDB-lite"/>
    </source>
</evidence>
<name>A0A7W9LZR3_9PSEU</name>
<feature type="region of interest" description="Disordered" evidence="9">
    <location>
        <begin position="185"/>
        <end position="225"/>
    </location>
</feature>
<dbReference type="InterPro" id="IPR052052">
    <property type="entry name" value="Polysaccharide_Lyase_9"/>
</dbReference>
<evidence type="ECO:0000256" key="7">
    <source>
        <dbReference type="ARBA" id="ARBA00023239"/>
    </source>
</evidence>
<gene>
    <name evidence="12" type="ORF">F4560_001952</name>
</gene>
<evidence type="ECO:0000256" key="8">
    <source>
        <dbReference type="ARBA" id="ARBA00038263"/>
    </source>
</evidence>
<evidence type="ECO:0000256" key="5">
    <source>
        <dbReference type="ARBA" id="ARBA00022729"/>
    </source>
</evidence>
<evidence type="ECO:0000313" key="12">
    <source>
        <dbReference type="EMBL" id="MBB5802184.1"/>
    </source>
</evidence>
<dbReference type="SUPFAM" id="SSF51126">
    <property type="entry name" value="Pectin lyase-like"/>
    <property type="match status" value="1"/>
</dbReference>
<dbReference type="PANTHER" id="PTHR40088">
    <property type="entry name" value="PECTATE LYASE (EUROFUNG)"/>
    <property type="match status" value="1"/>
</dbReference>
<comment type="subcellular location">
    <subcellularLocation>
        <location evidence="2">Secreted</location>
    </subcellularLocation>
</comment>
<evidence type="ECO:0000256" key="3">
    <source>
        <dbReference type="ARBA" id="ARBA00022525"/>
    </source>
</evidence>
<keyword evidence="13" id="KW-1185">Reference proteome</keyword>
<evidence type="ECO:0000256" key="10">
    <source>
        <dbReference type="SAM" id="SignalP"/>
    </source>
</evidence>
<feature type="signal peptide" evidence="10">
    <location>
        <begin position="1"/>
        <end position="20"/>
    </location>
</feature>
<keyword evidence="5 10" id="KW-0732">Signal</keyword>
<comment type="cofactor">
    <cofactor evidence="1">
        <name>Ca(2+)</name>
        <dbReference type="ChEBI" id="CHEBI:29108"/>
    </cofactor>
</comment>
<evidence type="ECO:0000256" key="4">
    <source>
        <dbReference type="ARBA" id="ARBA00022723"/>
    </source>
</evidence>
<comment type="caution">
    <text evidence="12">The sequence shown here is derived from an EMBL/GenBank/DDBJ whole genome shotgun (WGS) entry which is preliminary data.</text>
</comment>
<dbReference type="GO" id="GO:0046872">
    <property type="term" value="F:metal ion binding"/>
    <property type="evidence" value="ECO:0007669"/>
    <property type="project" value="UniProtKB-KW"/>
</dbReference>
<keyword evidence="6" id="KW-0106">Calcium</keyword>
<dbReference type="GO" id="GO:0016837">
    <property type="term" value="F:carbon-oxygen lyase activity, acting on polysaccharides"/>
    <property type="evidence" value="ECO:0007669"/>
    <property type="project" value="TreeGrafter"/>
</dbReference>
<dbReference type="GO" id="GO:0005576">
    <property type="term" value="C:extracellular region"/>
    <property type="evidence" value="ECO:0007669"/>
    <property type="project" value="UniProtKB-SubCell"/>
</dbReference>
<evidence type="ECO:0000259" key="11">
    <source>
        <dbReference type="Pfam" id="PF22842"/>
    </source>
</evidence>
<dbReference type="EMBL" id="JACHMO010000001">
    <property type="protein sequence ID" value="MBB5802184.1"/>
    <property type="molecule type" value="Genomic_DNA"/>
</dbReference>
<comment type="similarity">
    <text evidence="8">Belongs to the polysaccharide lyase 9 family.</text>
</comment>
<dbReference type="RefSeq" id="WP_221483428.1">
    <property type="nucleotide sequence ID" value="NZ_JACHMO010000001.1"/>
</dbReference>
<keyword evidence="4" id="KW-0479">Metal-binding</keyword>
<accession>A0A7W9LZR3</accession>
<evidence type="ECO:0000313" key="13">
    <source>
        <dbReference type="Proteomes" id="UP000552097"/>
    </source>
</evidence>
<dbReference type="PANTHER" id="PTHR40088:SF1">
    <property type="entry name" value="PECTATE LYASE PEL9"/>
    <property type="match status" value="1"/>
</dbReference>
<dbReference type="InterPro" id="IPR053868">
    <property type="entry name" value="Pel9A-like_beta_helix"/>
</dbReference>
<dbReference type="Gene3D" id="2.160.20.10">
    <property type="entry name" value="Single-stranded right-handed beta-helix, Pectin lyase-like"/>
    <property type="match status" value="1"/>
</dbReference>
<dbReference type="Pfam" id="PF22842">
    <property type="entry name" value="Pel9A-like_beta_helix"/>
    <property type="match status" value="1"/>
</dbReference>
<reference evidence="12 13" key="1">
    <citation type="submission" date="2020-08" db="EMBL/GenBank/DDBJ databases">
        <title>Sequencing the genomes of 1000 actinobacteria strains.</title>
        <authorList>
            <person name="Klenk H.-P."/>
        </authorList>
    </citation>
    <scope>NUCLEOTIDE SEQUENCE [LARGE SCALE GENOMIC DNA]</scope>
    <source>
        <strain evidence="12 13">DSM 45486</strain>
    </source>
</reference>
<sequence>MVALTTAVALLALAPAPAQAADPTFVVAGNGSDTNPGTVERPLKSIQKAIDLATPGATILVRGGTYAVTTNIQIRKSGEPGRPIRLADYPGERVVVDGEALPAGHTPVGGSIPRDQRGVFHQEASWWHVSGLEIIRGPYAYYCAGCDDNVFERLVTRDNYESGFQLQGASANNLILNLDSYGNRDPRKNGESADGLAVKEGSGTGNVVRGATPRTVSRWTARGRS</sequence>
<evidence type="ECO:0000256" key="2">
    <source>
        <dbReference type="ARBA" id="ARBA00004613"/>
    </source>
</evidence>
<protein>
    <recommendedName>
        <fullName evidence="11">Pel9A-like right handed beta-helix region domain-containing protein</fullName>
    </recommendedName>
</protein>
<proteinExistence type="inferred from homology"/>
<organism evidence="12 13">
    <name type="scientific">Saccharothrix ecbatanensis</name>
    <dbReference type="NCBI Taxonomy" id="1105145"/>
    <lineage>
        <taxon>Bacteria</taxon>
        <taxon>Bacillati</taxon>
        <taxon>Actinomycetota</taxon>
        <taxon>Actinomycetes</taxon>
        <taxon>Pseudonocardiales</taxon>
        <taxon>Pseudonocardiaceae</taxon>
        <taxon>Saccharothrix</taxon>
    </lineage>
</organism>
<dbReference type="AlphaFoldDB" id="A0A7W9LZR3"/>
<evidence type="ECO:0000256" key="1">
    <source>
        <dbReference type="ARBA" id="ARBA00001913"/>
    </source>
</evidence>
<feature type="domain" description="Pel9A-like right handed beta-helix region" evidence="11">
    <location>
        <begin position="20"/>
        <end position="211"/>
    </location>
</feature>